<keyword evidence="2" id="KW-1185">Reference proteome</keyword>
<dbReference type="AlphaFoldDB" id="A0A6G0YXZ6"/>
<organism evidence="1 2">
    <name type="scientific">Aphis craccivora</name>
    <name type="common">Cowpea aphid</name>
    <dbReference type="NCBI Taxonomy" id="307492"/>
    <lineage>
        <taxon>Eukaryota</taxon>
        <taxon>Metazoa</taxon>
        <taxon>Ecdysozoa</taxon>
        <taxon>Arthropoda</taxon>
        <taxon>Hexapoda</taxon>
        <taxon>Insecta</taxon>
        <taxon>Pterygota</taxon>
        <taxon>Neoptera</taxon>
        <taxon>Paraneoptera</taxon>
        <taxon>Hemiptera</taxon>
        <taxon>Sternorrhyncha</taxon>
        <taxon>Aphidomorpha</taxon>
        <taxon>Aphidoidea</taxon>
        <taxon>Aphididae</taxon>
        <taxon>Aphidini</taxon>
        <taxon>Aphis</taxon>
        <taxon>Aphis</taxon>
    </lineage>
</organism>
<sequence>MCVSMYNITSRNNGFNFKLWGWFPMAK</sequence>
<dbReference type="Proteomes" id="UP000478052">
    <property type="component" value="Unassembled WGS sequence"/>
</dbReference>
<name>A0A6G0YXZ6_APHCR</name>
<dbReference type="EMBL" id="VUJU01001978">
    <property type="protein sequence ID" value="KAF0763044.1"/>
    <property type="molecule type" value="Genomic_DNA"/>
</dbReference>
<comment type="caution">
    <text evidence="1">The sequence shown here is derived from an EMBL/GenBank/DDBJ whole genome shotgun (WGS) entry which is preliminary data.</text>
</comment>
<proteinExistence type="predicted"/>
<gene>
    <name evidence="1" type="ORF">FWK35_00021453</name>
</gene>
<accession>A0A6G0YXZ6</accession>
<reference evidence="1 2" key="1">
    <citation type="submission" date="2019-08" db="EMBL/GenBank/DDBJ databases">
        <title>Whole genome of Aphis craccivora.</title>
        <authorList>
            <person name="Voronova N.V."/>
            <person name="Shulinski R.S."/>
            <person name="Bandarenka Y.V."/>
            <person name="Zhorov D.G."/>
            <person name="Warner D."/>
        </authorList>
    </citation>
    <scope>NUCLEOTIDE SEQUENCE [LARGE SCALE GENOMIC DNA]</scope>
    <source>
        <strain evidence="1">180601</strain>
        <tissue evidence="1">Whole Body</tissue>
    </source>
</reference>
<protein>
    <submittedName>
        <fullName evidence="1">Uncharacterized protein</fullName>
    </submittedName>
</protein>
<evidence type="ECO:0000313" key="2">
    <source>
        <dbReference type="Proteomes" id="UP000478052"/>
    </source>
</evidence>
<evidence type="ECO:0000313" key="1">
    <source>
        <dbReference type="EMBL" id="KAF0763044.1"/>
    </source>
</evidence>